<dbReference type="STRING" id="608538.HTH_1324"/>
<sequence length="78" mass="8955">MSLLVSLTTMLFAFARYSRDRSFLVLREKVRFMLFMVFDSLLGSFLGGSLLLKVIPQEGILMLLVLILLISSYKLLKH</sequence>
<organism evidence="2 3">
    <name type="scientific">Hydrogenobacter thermophilus (strain DSM 6534 / IAM 12695 / TK-6)</name>
    <dbReference type="NCBI Taxonomy" id="608538"/>
    <lineage>
        <taxon>Bacteria</taxon>
        <taxon>Pseudomonadati</taxon>
        <taxon>Aquificota</taxon>
        <taxon>Aquificia</taxon>
        <taxon>Aquificales</taxon>
        <taxon>Aquificaceae</taxon>
        <taxon>Hydrogenobacter</taxon>
    </lineage>
</organism>
<evidence type="ECO:0000256" key="1">
    <source>
        <dbReference type="SAM" id="Phobius"/>
    </source>
</evidence>
<name>D3DIX5_HYDTT</name>
<gene>
    <name evidence="2" type="ordered locus">HTH_1324</name>
</gene>
<keyword evidence="3" id="KW-1185">Reference proteome</keyword>
<dbReference type="KEGG" id="hth:HTH_1324"/>
<protein>
    <submittedName>
        <fullName evidence="2">Uncharacterized protein</fullName>
    </submittedName>
</protein>
<dbReference type="EMBL" id="AP011112">
    <property type="protein sequence ID" value="BAI69777.1"/>
    <property type="molecule type" value="Genomic_DNA"/>
</dbReference>
<dbReference type="AlphaFoldDB" id="D3DIX5"/>
<keyword evidence="1" id="KW-0472">Membrane</keyword>
<evidence type="ECO:0000313" key="2">
    <source>
        <dbReference type="EMBL" id="BAI69777.1"/>
    </source>
</evidence>
<keyword evidence="1" id="KW-1133">Transmembrane helix</keyword>
<keyword evidence="1" id="KW-0812">Transmembrane</keyword>
<proteinExistence type="predicted"/>
<feature type="transmembrane region" description="Helical" evidence="1">
    <location>
        <begin position="59"/>
        <end position="76"/>
    </location>
</feature>
<feature type="transmembrane region" description="Helical" evidence="1">
    <location>
        <begin position="31"/>
        <end position="52"/>
    </location>
</feature>
<accession>D3DIX5</accession>
<reference evidence="2 3" key="1">
    <citation type="journal article" date="2010" name="J. Bacteriol.">
        <title>Complete genome sequence of the thermophilic, obligately chemolithoautotrophic hydrogen-oxidizing bacterium Hydrogenobacter thermophilus TK-6.</title>
        <authorList>
            <person name="Arai H."/>
            <person name="Kanbe H."/>
            <person name="Ishii M."/>
            <person name="Igarashi Y."/>
        </authorList>
    </citation>
    <scope>NUCLEOTIDE SEQUENCE [LARGE SCALE GENOMIC DNA]</scope>
    <source>
        <strain evidence="3">DSM 6534 / IAM 12695 / TK-6 [Tokyo]</strain>
    </source>
</reference>
<dbReference type="Proteomes" id="UP000002574">
    <property type="component" value="Chromosome"/>
</dbReference>
<evidence type="ECO:0000313" key="3">
    <source>
        <dbReference type="Proteomes" id="UP000002574"/>
    </source>
</evidence>
<dbReference type="eggNOG" id="COG0730">
    <property type="taxonomic scope" value="Bacteria"/>
</dbReference>